<organism evidence="2 3">
    <name type="scientific">Saguinus oedipus</name>
    <name type="common">Cotton-top tamarin</name>
    <name type="synonym">Oedipomidas oedipus</name>
    <dbReference type="NCBI Taxonomy" id="9490"/>
    <lineage>
        <taxon>Eukaryota</taxon>
        <taxon>Metazoa</taxon>
        <taxon>Chordata</taxon>
        <taxon>Craniata</taxon>
        <taxon>Vertebrata</taxon>
        <taxon>Euteleostomi</taxon>
        <taxon>Mammalia</taxon>
        <taxon>Eutheria</taxon>
        <taxon>Euarchontoglires</taxon>
        <taxon>Primates</taxon>
        <taxon>Haplorrhini</taxon>
        <taxon>Platyrrhini</taxon>
        <taxon>Cebidae</taxon>
        <taxon>Callitrichinae</taxon>
        <taxon>Saguinus</taxon>
    </lineage>
</organism>
<comment type="caution">
    <text evidence="2">The sequence shown here is derived from an EMBL/GenBank/DDBJ whole genome shotgun (WGS) entry which is preliminary data.</text>
</comment>
<dbReference type="EMBL" id="JASSZA010000006">
    <property type="protein sequence ID" value="KAK2107621.1"/>
    <property type="molecule type" value="Genomic_DNA"/>
</dbReference>
<reference evidence="2 3" key="1">
    <citation type="submission" date="2023-05" db="EMBL/GenBank/DDBJ databases">
        <title>B98-5 Cell Line De Novo Hybrid Assembly: An Optical Mapping Approach.</title>
        <authorList>
            <person name="Kananen K."/>
            <person name="Auerbach J.A."/>
            <person name="Kautto E."/>
            <person name="Blachly J.S."/>
        </authorList>
    </citation>
    <scope>NUCLEOTIDE SEQUENCE [LARGE SCALE GENOMIC DNA]</scope>
    <source>
        <strain evidence="2">B95-8</strain>
        <tissue evidence="2">Cell line</tissue>
    </source>
</reference>
<evidence type="ECO:0000256" key="1">
    <source>
        <dbReference type="SAM" id="MobiDB-lite"/>
    </source>
</evidence>
<protein>
    <submittedName>
        <fullName evidence="2">Uncharacterized protein</fullName>
    </submittedName>
</protein>
<evidence type="ECO:0000313" key="2">
    <source>
        <dbReference type="EMBL" id="KAK2107621.1"/>
    </source>
</evidence>
<evidence type="ECO:0000313" key="3">
    <source>
        <dbReference type="Proteomes" id="UP001266305"/>
    </source>
</evidence>
<sequence>MPVLGAAAVSPPVRCVNGFRSPPGVDGLLPMSPAPAWEEAHTGRHRHCRRALGNHGRTQQRDALSTARLRGLQEEKGTAEQCPAPSTCRSARIRACPGLASGGERGSEAPAARLPPGAHPGHRDSCLRAWELPGRPRRPQRRSGGFGESAGGPSRTAPLAAVPAVDRVSSDDRKANSWGCGDLAAFPPCLENPTKGVALLHRSTGLL</sequence>
<name>A0ABQ9VE22_SAGOE</name>
<keyword evidence="3" id="KW-1185">Reference proteome</keyword>
<dbReference type="Proteomes" id="UP001266305">
    <property type="component" value="Unassembled WGS sequence"/>
</dbReference>
<gene>
    <name evidence="2" type="ORF">P7K49_012786</name>
</gene>
<accession>A0ABQ9VE22</accession>
<proteinExistence type="predicted"/>
<feature type="region of interest" description="Disordered" evidence="1">
    <location>
        <begin position="99"/>
        <end position="173"/>
    </location>
</feature>